<organism evidence="2 3">
    <name type="scientific">Pycnoporus cinnabarinus</name>
    <name type="common">Cinnabar-red polypore</name>
    <name type="synonym">Trametes cinnabarina</name>
    <dbReference type="NCBI Taxonomy" id="5643"/>
    <lineage>
        <taxon>Eukaryota</taxon>
        <taxon>Fungi</taxon>
        <taxon>Dikarya</taxon>
        <taxon>Basidiomycota</taxon>
        <taxon>Agaricomycotina</taxon>
        <taxon>Agaricomycetes</taxon>
        <taxon>Polyporales</taxon>
        <taxon>Polyporaceae</taxon>
        <taxon>Trametes</taxon>
    </lineage>
</organism>
<evidence type="ECO:0008006" key="4">
    <source>
        <dbReference type="Google" id="ProtNLM"/>
    </source>
</evidence>
<feature type="compositionally biased region" description="Polar residues" evidence="1">
    <location>
        <begin position="487"/>
        <end position="500"/>
    </location>
</feature>
<feature type="compositionally biased region" description="Polar residues" evidence="1">
    <location>
        <begin position="465"/>
        <end position="474"/>
    </location>
</feature>
<dbReference type="STRING" id="5643.A0A060SSF2"/>
<comment type="caution">
    <text evidence="2">The sequence shown here is derived from an EMBL/GenBank/DDBJ whole genome shotgun (WGS) entry which is preliminary data.</text>
</comment>
<reference evidence="2" key="1">
    <citation type="submission" date="2014-01" db="EMBL/GenBank/DDBJ databases">
        <title>The genome of the white-rot fungus Pycnoporus cinnabarinus: a basidiomycete model with a versatile arsenal for lignocellulosic biomass breakdown.</title>
        <authorList>
            <person name="Levasseur A."/>
            <person name="Lomascolo A."/>
            <person name="Ruiz-Duenas F.J."/>
            <person name="Uzan E."/>
            <person name="Piumi F."/>
            <person name="Kues U."/>
            <person name="Ram A.F.J."/>
            <person name="Murat C."/>
            <person name="Haon M."/>
            <person name="Benoit I."/>
            <person name="Arfi Y."/>
            <person name="Chevret D."/>
            <person name="Drula E."/>
            <person name="Kwon M.J."/>
            <person name="Gouret P."/>
            <person name="Lesage-Meessen L."/>
            <person name="Lombard V."/>
            <person name="Mariette J."/>
            <person name="Noirot C."/>
            <person name="Park J."/>
            <person name="Patyshakuliyeva A."/>
            <person name="Wieneger R.A.B."/>
            <person name="Wosten H.A.B."/>
            <person name="Martin F."/>
            <person name="Coutinho P.M."/>
            <person name="de Vries R."/>
            <person name="Martinez A.T."/>
            <person name="Klopp C."/>
            <person name="Pontarotti P."/>
            <person name="Henrissat B."/>
            <person name="Record E."/>
        </authorList>
    </citation>
    <scope>NUCLEOTIDE SEQUENCE [LARGE SCALE GENOMIC DNA]</scope>
    <source>
        <strain evidence="2">BRFM137</strain>
    </source>
</reference>
<feature type="region of interest" description="Disordered" evidence="1">
    <location>
        <begin position="462"/>
        <end position="500"/>
    </location>
</feature>
<name>A0A060SSF2_PYCCI</name>
<dbReference type="EMBL" id="CCBP010000456">
    <property type="protein sequence ID" value="CDO77467.1"/>
    <property type="molecule type" value="Genomic_DNA"/>
</dbReference>
<protein>
    <recommendedName>
        <fullName evidence="4">DDE-1 domain-containing protein</fullName>
    </recommendedName>
</protein>
<dbReference type="OMA" id="CEANGWN"/>
<proteinExistence type="predicted"/>
<sequence>MRSKTLLKYLLIVSDAVAQLTALKVAGIVVQGPLVMVILKAHILHKAPELLAPSSMFKLSVSWVHRFVQDVMNWSSCKGTQVAHKIPPNGADLCKLAFLRLIFAIALHGIKPSMIINADQAGITLMPSGKQTYEVRGSKDVTVHAHEEKHQILQFQSVWGGSTKASLPSKDAPRRDEADQLGFKYAHGDTCHWSSKETTKKVHSSAWIIKVLILFLDKQIKNDPSLNEDSKAILLIDVWPVHIAKKNPDDFLPWLHATYKNRCFQPADIGLQHIVKHIVKQSAVDFLVGSATQKLMSGQKASNVILPTDLPTLRNASIAWLLDAYNHLDERPELVWKAWKKCEANGWNLSYECLTSAAARERLEEVMRSNLEFSAEFRRFDIVTGNVEGDLEGVFESPDDNLTLDTDVLAKACLAAGTAREMSGEVDVGSDDEFLDSSGNDLDFEAIDNSPVAVAMIDSPPDVIQATSSPSKSFNEAPPAGGPSCRCSPSTLPGPQTNQL</sequence>
<dbReference type="HOGENOM" id="CLU_045859_0_0_1"/>
<evidence type="ECO:0000256" key="1">
    <source>
        <dbReference type="SAM" id="MobiDB-lite"/>
    </source>
</evidence>
<keyword evidence="3" id="KW-1185">Reference proteome</keyword>
<evidence type="ECO:0000313" key="2">
    <source>
        <dbReference type="EMBL" id="CDO77467.1"/>
    </source>
</evidence>
<gene>
    <name evidence="2" type="ORF">BN946_scf184902.g1</name>
</gene>
<dbReference type="OrthoDB" id="3341102at2759"/>
<evidence type="ECO:0000313" key="3">
    <source>
        <dbReference type="Proteomes" id="UP000029665"/>
    </source>
</evidence>
<dbReference type="AlphaFoldDB" id="A0A060SSF2"/>
<dbReference type="Proteomes" id="UP000029665">
    <property type="component" value="Unassembled WGS sequence"/>
</dbReference>
<accession>A0A060SSF2</accession>